<dbReference type="InterPro" id="IPR036388">
    <property type="entry name" value="WH-like_DNA-bd_sf"/>
</dbReference>
<evidence type="ECO:0000256" key="4">
    <source>
        <dbReference type="ARBA" id="ARBA00023163"/>
    </source>
</evidence>
<protein>
    <submittedName>
        <fullName evidence="6">LysR family transcriptional regulator</fullName>
    </submittedName>
</protein>
<evidence type="ECO:0000256" key="3">
    <source>
        <dbReference type="ARBA" id="ARBA00023125"/>
    </source>
</evidence>
<dbReference type="GO" id="GO:0003700">
    <property type="term" value="F:DNA-binding transcription factor activity"/>
    <property type="evidence" value="ECO:0007669"/>
    <property type="project" value="InterPro"/>
</dbReference>
<keyword evidence="4" id="KW-0804">Transcription</keyword>
<dbReference type="InterPro" id="IPR058163">
    <property type="entry name" value="LysR-type_TF_proteobact-type"/>
</dbReference>
<dbReference type="PANTHER" id="PTHR30537">
    <property type="entry name" value="HTH-TYPE TRANSCRIPTIONAL REGULATOR"/>
    <property type="match status" value="1"/>
</dbReference>
<dbReference type="Gene3D" id="1.10.10.10">
    <property type="entry name" value="Winged helix-like DNA-binding domain superfamily/Winged helix DNA-binding domain"/>
    <property type="match status" value="1"/>
</dbReference>
<comment type="caution">
    <text evidence="6">The sequence shown here is derived from an EMBL/GenBank/DDBJ whole genome shotgun (WGS) entry which is preliminary data.</text>
</comment>
<keyword evidence="2" id="KW-0805">Transcription regulation</keyword>
<dbReference type="GO" id="GO:0043565">
    <property type="term" value="F:sequence-specific DNA binding"/>
    <property type="evidence" value="ECO:0007669"/>
    <property type="project" value="TreeGrafter"/>
</dbReference>
<dbReference type="PRINTS" id="PR00039">
    <property type="entry name" value="HTHLYSR"/>
</dbReference>
<keyword evidence="7" id="KW-1185">Reference proteome</keyword>
<dbReference type="SUPFAM" id="SSF46785">
    <property type="entry name" value="Winged helix' DNA-binding domain"/>
    <property type="match status" value="1"/>
</dbReference>
<reference evidence="6 7" key="1">
    <citation type="submission" date="2019-06" db="EMBL/GenBank/DDBJ databases">
        <title>Genomic Encyclopedia of Type Strains, Phase IV (KMG-V): Genome sequencing to study the core and pangenomes of soil and plant-associated prokaryotes.</title>
        <authorList>
            <person name="Whitman W."/>
        </authorList>
    </citation>
    <scope>NUCLEOTIDE SEQUENCE [LARGE SCALE GENOMIC DNA]</scope>
    <source>
        <strain evidence="6 7">BR 11622</strain>
    </source>
</reference>
<dbReference type="Gene3D" id="3.40.190.290">
    <property type="match status" value="1"/>
</dbReference>
<dbReference type="EMBL" id="VITR01000004">
    <property type="protein sequence ID" value="TWB43621.1"/>
    <property type="molecule type" value="Genomic_DNA"/>
</dbReference>
<organism evidence="6 7">
    <name type="scientific">Nitrospirillum amazonense</name>
    <dbReference type="NCBI Taxonomy" id="28077"/>
    <lineage>
        <taxon>Bacteria</taxon>
        <taxon>Pseudomonadati</taxon>
        <taxon>Pseudomonadota</taxon>
        <taxon>Alphaproteobacteria</taxon>
        <taxon>Rhodospirillales</taxon>
        <taxon>Azospirillaceae</taxon>
        <taxon>Nitrospirillum</taxon>
    </lineage>
</organism>
<dbReference type="RefSeq" id="WP_246130205.1">
    <property type="nucleotide sequence ID" value="NZ_VITR01000004.1"/>
</dbReference>
<sequence length="294" mass="32076">MQFCLGERMRVLEWSDLPIFLAIAREGTLGAAARKLGQTQPTMGRRLRALEEAVGAALFQRTSDGFILTDEGQAMLGPALRMEEEALALQRQLAGSVGGLEGMLRVSCSDWFGVTMLSPVLAEFATQHPAVTVELLTDPRLYSLARREADLVMRIKPFDEPEVIARKLVTIPYGLYAKPGLWNPVAGDGAGCRLVLMDTAFGGMPDVGWVTRLLPRATVVSRSNNREVQARLCALGGGLAVLPRPLGDSTPGIALVDLGEAPPSRDTWIGYHRDLRRLPRLRALVDLIIQRLAN</sequence>
<name>A0A560HBY9_9PROT</name>
<evidence type="ECO:0000313" key="7">
    <source>
        <dbReference type="Proteomes" id="UP000315751"/>
    </source>
</evidence>
<dbReference type="Pfam" id="PF03466">
    <property type="entry name" value="LysR_substrate"/>
    <property type="match status" value="1"/>
</dbReference>
<dbReference type="InterPro" id="IPR036390">
    <property type="entry name" value="WH_DNA-bd_sf"/>
</dbReference>
<gene>
    <name evidence="6" type="ORF">FBZ90_1044</name>
</gene>
<evidence type="ECO:0000256" key="1">
    <source>
        <dbReference type="ARBA" id="ARBA00009437"/>
    </source>
</evidence>
<keyword evidence="3" id="KW-0238">DNA-binding</keyword>
<dbReference type="Proteomes" id="UP000315751">
    <property type="component" value="Unassembled WGS sequence"/>
</dbReference>
<evidence type="ECO:0000313" key="6">
    <source>
        <dbReference type="EMBL" id="TWB43621.1"/>
    </source>
</evidence>
<proteinExistence type="inferred from homology"/>
<dbReference type="GO" id="GO:0006351">
    <property type="term" value="P:DNA-templated transcription"/>
    <property type="evidence" value="ECO:0007669"/>
    <property type="project" value="TreeGrafter"/>
</dbReference>
<feature type="domain" description="HTH lysR-type" evidence="5">
    <location>
        <begin position="12"/>
        <end position="69"/>
    </location>
</feature>
<dbReference type="PROSITE" id="PS50931">
    <property type="entry name" value="HTH_LYSR"/>
    <property type="match status" value="1"/>
</dbReference>
<comment type="similarity">
    <text evidence="1">Belongs to the LysR transcriptional regulatory family.</text>
</comment>
<dbReference type="InterPro" id="IPR000847">
    <property type="entry name" value="LysR_HTH_N"/>
</dbReference>
<dbReference type="InterPro" id="IPR005119">
    <property type="entry name" value="LysR_subst-bd"/>
</dbReference>
<dbReference type="SUPFAM" id="SSF53850">
    <property type="entry name" value="Periplasmic binding protein-like II"/>
    <property type="match status" value="1"/>
</dbReference>
<evidence type="ECO:0000256" key="2">
    <source>
        <dbReference type="ARBA" id="ARBA00023015"/>
    </source>
</evidence>
<dbReference type="PANTHER" id="PTHR30537:SF3">
    <property type="entry name" value="TRANSCRIPTIONAL REGULATORY PROTEIN"/>
    <property type="match status" value="1"/>
</dbReference>
<dbReference type="AlphaFoldDB" id="A0A560HBY9"/>
<accession>A0A560HBY9</accession>
<evidence type="ECO:0000259" key="5">
    <source>
        <dbReference type="PROSITE" id="PS50931"/>
    </source>
</evidence>
<dbReference type="Pfam" id="PF00126">
    <property type="entry name" value="HTH_1"/>
    <property type="match status" value="1"/>
</dbReference>